<proteinExistence type="inferred from homology"/>
<dbReference type="EMBL" id="MNPL01003077">
    <property type="protein sequence ID" value="OQR77767.1"/>
    <property type="molecule type" value="Genomic_DNA"/>
</dbReference>
<dbReference type="PANTHER" id="PTHR11669:SF20">
    <property type="entry name" value="REPLICATION FACTOR C SUBUNIT 4"/>
    <property type="match status" value="1"/>
</dbReference>
<dbReference type="GO" id="GO:0003689">
    <property type="term" value="F:DNA clamp loader activity"/>
    <property type="evidence" value="ECO:0007669"/>
    <property type="project" value="TreeGrafter"/>
</dbReference>
<dbReference type="CDD" id="cd00009">
    <property type="entry name" value="AAA"/>
    <property type="match status" value="1"/>
</dbReference>
<keyword evidence="4" id="KW-0067">ATP-binding</keyword>
<dbReference type="InParanoid" id="A0A1V9XW80"/>
<evidence type="ECO:0000256" key="3">
    <source>
        <dbReference type="ARBA" id="ARBA00022741"/>
    </source>
</evidence>
<keyword evidence="3" id="KW-0547">Nucleotide-binding</keyword>
<dbReference type="GO" id="GO:0003677">
    <property type="term" value="F:DNA binding"/>
    <property type="evidence" value="ECO:0007669"/>
    <property type="project" value="InterPro"/>
</dbReference>
<evidence type="ECO:0000313" key="6">
    <source>
        <dbReference type="EMBL" id="OQR77767.1"/>
    </source>
</evidence>
<dbReference type="GO" id="GO:0005634">
    <property type="term" value="C:nucleus"/>
    <property type="evidence" value="ECO:0007669"/>
    <property type="project" value="TreeGrafter"/>
</dbReference>
<evidence type="ECO:0000256" key="1">
    <source>
        <dbReference type="ARBA" id="ARBA00005378"/>
    </source>
</evidence>
<dbReference type="Gene3D" id="3.40.50.300">
    <property type="entry name" value="P-loop containing nucleotide triphosphate hydrolases"/>
    <property type="match status" value="1"/>
</dbReference>
<comment type="caution">
    <text evidence="6">The sequence shown here is derived from an EMBL/GenBank/DDBJ whole genome shotgun (WGS) entry which is preliminary data.</text>
</comment>
<dbReference type="GO" id="GO:0016887">
    <property type="term" value="F:ATP hydrolysis activity"/>
    <property type="evidence" value="ECO:0007669"/>
    <property type="project" value="InterPro"/>
</dbReference>
<dbReference type="Pfam" id="PF00004">
    <property type="entry name" value="AAA"/>
    <property type="match status" value="1"/>
</dbReference>
<dbReference type="CDD" id="cd18140">
    <property type="entry name" value="HLD_clamp_RFC"/>
    <property type="match status" value="1"/>
</dbReference>
<dbReference type="InterPro" id="IPR013748">
    <property type="entry name" value="Rep_factorC_C"/>
</dbReference>
<dbReference type="NCBIfam" id="NF001679">
    <property type="entry name" value="PRK00440.1"/>
    <property type="match status" value="1"/>
</dbReference>
<dbReference type="STRING" id="418985.A0A1V9XW80"/>
<sequence length="325" mass="36545">MARHEKDLPWIEKYRPKTVNDVASQDEVVSVLKKCLTSGDLPHLLFYGPPGTGKTSTILALARDLFGADFRHRVLELNASDERGISVIREKVKSFSQMTANQGNIRYRIVVLDEADSMTRDAQTALRRIMEKYTKTTRFCLVCNYVTKIIPPLNSRCSKFRFKPLPTGVLVEKLNTICASEGVLFADKETGLRFLIEVSEGDMRRALTLLQSAHRICRGSTGVTTNDIGSIAGMIPDDVVRDIYSEPVLDRLIKKIREFIREGYSGDQLLTQLLQVVIEDDTITDMNKAKLLEKMAVVEHRLKEGASELIQLQDLSASIVTLTKK</sequence>
<reference evidence="6 7" key="1">
    <citation type="journal article" date="2017" name="Gigascience">
        <title>Draft genome of the honey bee ectoparasitic mite, Tropilaelaps mercedesae, is shaped by the parasitic life history.</title>
        <authorList>
            <person name="Dong X."/>
            <person name="Armstrong S.D."/>
            <person name="Xia D."/>
            <person name="Makepeace B.L."/>
            <person name="Darby A.C."/>
            <person name="Kadowaki T."/>
        </authorList>
    </citation>
    <scope>NUCLEOTIDE SEQUENCE [LARGE SCALE GENOMIC DNA]</scope>
    <source>
        <strain evidence="6">Wuxi-XJTLU</strain>
    </source>
</reference>
<feature type="domain" description="AAA+ ATPase" evidence="5">
    <location>
        <begin position="40"/>
        <end position="166"/>
    </location>
</feature>
<evidence type="ECO:0000256" key="4">
    <source>
        <dbReference type="ARBA" id="ARBA00022840"/>
    </source>
</evidence>
<evidence type="ECO:0000313" key="7">
    <source>
        <dbReference type="Proteomes" id="UP000192247"/>
    </source>
</evidence>
<dbReference type="GO" id="GO:0005524">
    <property type="term" value="F:ATP binding"/>
    <property type="evidence" value="ECO:0007669"/>
    <property type="project" value="UniProtKB-KW"/>
</dbReference>
<comment type="similarity">
    <text evidence="1">Belongs to the activator 1 small subunits family.</text>
</comment>
<keyword evidence="7" id="KW-1185">Reference proteome</keyword>
<dbReference type="AlphaFoldDB" id="A0A1V9XW80"/>
<dbReference type="GO" id="GO:0005663">
    <property type="term" value="C:DNA replication factor C complex"/>
    <property type="evidence" value="ECO:0007669"/>
    <property type="project" value="TreeGrafter"/>
</dbReference>
<dbReference type="FunFam" id="3.40.50.300:FF:000129">
    <property type="entry name" value="Replication factor C subunit 5"/>
    <property type="match status" value="1"/>
</dbReference>
<dbReference type="InterPro" id="IPR027417">
    <property type="entry name" value="P-loop_NTPase"/>
</dbReference>
<dbReference type="Gene3D" id="1.10.8.60">
    <property type="match status" value="1"/>
</dbReference>
<dbReference type="SUPFAM" id="SSF48019">
    <property type="entry name" value="post-AAA+ oligomerization domain-like"/>
    <property type="match status" value="1"/>
</dbReference>
<protein>
    <submittedName>
        <fullName evidence="6">Replication factor C subunit 4-like</fullName>
    </submittedName>
</protein>
<dbReference type="FunCoup" id="A0A1V9XW80">
    <property type="interactions" value="1009"/>
</dbReference>
<evidence type="ECO:0000259" key="5">
    <source>
        <dbReference type="SMART" id="SM00382"/>
    </source>
</evidence>
<dbReference type="GO" id="GO:0006281">
    <property type="term" value="P:DNA repair"/>
    <property type="evidence" value="ECO:0007669"/>
    <property type="project" value="TreeGrafter"/>
</dbReference>
<dbReference type="InterPro" id="IPR050238">
    <property type="entry name" value="DNA_Rep/Repair_Clamp_Loader"/>
</dbReference>
<accession>A0A1V9XW80</accession>
<dbReference type="Pfam" id="PF21960">
    <property type="entry name" value="RCF1-5-like_lid"/>
    <property type="match status" value="1"/>
</dbReference>
<dbReference type="PANTHER" id="PTHR11669">
    <property type="entry name" value="REPLICATION FACTOR C / DNA POLYMERASE III GAMMA-TAU SUBUNIT"/>
    <property type="match status" value="1"/>
</dbReference>
<dbReference type="InterPro" id="IPR008921">
    <property type="entry name" value="DNA_pol3_clamp-load_cplx_C"/>
</dbReference>
<dbReference type="InterPro" id="IPR003593">
    <property type="entry name" value="AAA+_ATPase"/>
</dbReference>
<evidence type="ECO:0000256" key="2">
    <source>
        <dbReference type="ARBA" id="ARBA00022705"/>
    </source>
</evidence>
<dbReference type="Pfam" id="PF08542">
    <property type="entry name" value="Rep_fac_C"/>
    <property type="match status" value="1"/>
</dbReference>
<dbReference type="SUPFAM" id="SSF52540">
    <property type="entry name" value="P-loop containing nucleoside triphosphate hydrolases"/>
    <property type="match status" value="1"/>
</dbReference>
<dbReference type="Gene3D" id="1.20.272.10">
    <property type="match status" value="1"/>
</dbReference>
<organism evidence="6 7">
    <name type="scientific">Tropilaelaps mercedesae</name>
    <dbReference type="NCBI Taxonomy" id="418985"/>
    <lineage>
        <taxon>Eukaryota</taxon>
        <taxon>Metazoa</taxon>
        <taxon>Ecdysozoa</taxon>
        <taxon>Arthropoda</taxon>
        <taxon>Chelicerata</taxon>
        <taxon>Arachnida</taxon>
        <taxon>Acari</taxon>
        <taxon>Parasitiformes</taxon>
        <taxon>Mesostigmata</taxon>
        <taxon>Gamasina</taxon>
        <taxon>Dermanyssoidea</taxon>
        <taxon>Laelapidae</taxon>
        <taxon>Tropilaelaps</taxon>
    </lineage>
</organism>
<dbReference type="SMART" id="SM00382">
    <property type="entry name" value="AAA"/>
    <property type="match status" value="1"/>
</dbReference>
<dbReference type="InterPro" id="IPR047854">
    <property type="entry name" value="RFC_lid"/>
</dbReference>
<dbReference type="OrthoDB" id="10249205at2759"/>
<name>A0A1V9XW80_9ACAR</name>
<dbReference type="Proteomes" id="UP000192247">
    <property type="component" value="Unassembled WGS sequence"/>
</dbReference>
<dbReference type="GO" id="GO:0006261">
    <property type="term" value="P:DNA-templated DNA replication"/>
    <property type="evidence" value="ECO:0007669"/>
    <property type="project" value="TreeGrafter"/>
</dbReference>
<keyword evidence="2" id="KW-0235">DNA replication</keyword>
<dbReference type="InterPro" id="IPR003959">
    <property type="entry name" value="ATPase_AAA_core"/>
</dbReference>
<gene>
    <name evidence="6" type="ORF">BIW11_06857</name>
</gene>